<dbReference type="EMBL" id="MU853237">
    <property type="protein sequence ID" value="KAK4120606.1"/>
    <property type="molecule type" value="Genomic_DNA"/>
</dbReference>
<evidence type="ECO:0000313" key="2">
    <source>
        <dbReference type="Proteomes" id="UP001302602"/>
    </source>
</evidence>
<gene>
    <name evidence="1" type="ORF">N657DRAFT_537240</name>
</gene>
<name>A0AAN6Z075_9PEZI</name>
<comment type="caution">
    <text evidence="1">The sequence shown here is derived from an EMBL/GenBank/DDBJ whole genome shotgun (WGS) entry which is preliminary data.</text>
</comment>
<sequence length="56" mass="6425">NTSMHATSTQKARIQGTCDFLDSQGIRYSHNDVFRFHGVSKCTGWRILKQPRDQEA</sequence>
<protein>
    <submittedName>
        <fullName evidence="1">Uncharacterized protein</fullName>
    </submittedName>
</protein>
<organism evidence="1 2">
    <name type="scientific">Parathielavia appendiculata</name>
    <dbReference type="NCBI Taxonomy" id="2587402"/>
    <lineage>
        <taxon>Eukaryota</taxon>
        <taxon>Fungi</taxon>
        <taxon>Dikarya</taxon>
        <taxon>Ascomycota</taxon>
        <taxon>Pezizomycotina</taxon>
        <taxon>Sordariomycetes</taxon>
        <taxon>Sordariomycetidae</taxon>
        <taxon>Sordariales</taxon>
        <taxon>Chaetomiaceae</taxon>
        <taxon>Parathielavia</taxon>
    </lineage>
</organism>
<keyword evidence="2" id="KW-1185">Reference proteome</keyword>
<reference evidence="1" key="2">
    <citation type="submission" date="2023-05" db="EMBL/GenBank/DDBJ databases">
        <authorList>
            <consortium name="Lawrence Berkeley National Laboratory"/>
            <person name="Steindorff A."/>
            <person name="Hensen N."/>
            <person name="Bonometti L."/>
            <person name="Westerberg I."/>
            <person name="Brannstrom I.O."/>
            <person name="Guillou S."/>
            <person name="Cros-Aarteil S."/>
            <person name="Calhoun S."/>
            <person name="Haridas S."/>
            <person name="Kuo A."/>
            <person name="Mondo S."/>
            <person name="Pangilinan J."/>
            <person name="Riley R."/>
            <person name="Labutti K."/>
            <person name="Andreopoulos B."/>
            <person name="Lipzen A."/>
            <person name="Chen C."/>
            <person name="Yanf M."/>
            <person name="Daum C."/>
            <person name="Ng V."/>
            <person name="Clum A."/>
            <person name="Ohm R."/>
            <person name="Martin F."/>
            <person name="Silar P."/>
            <person name="Natvig D."/>
            <person name="Lalanne C."/>
            <person name="Gautier V."/>
            <person name="Ament-Velasquez S.L."/>
            <person name="Kruys A."/>
            <person name="Hutchinson M.I."/>
            <person name="Powell A.J."/>
            <person name="Barry K."/>
            <person name="Miller A.N."/>
            <person name="Grigoriev I.V."/>
            <person name="Debuchy R."/>
            <person name="Gladieux P."/>
            <person name="Thoren M.H."/>
            <person name="Johannesson H."/>
        </authorList>
    </citation>
    <scope>NUCLEOTIDE SEQUENCE</scope>
    <source>
        <strain evidence="1">CBS 731.68</strain>
    </source>
</reference>
<reference evidence="1" key="1">
    <citation type="journal article" date="2023" name="Mol. Phylogenet. Evol.">
        <title>Genome-scale phylogeny and comparative genomics of the fungal order Sordariales.</title>
        <authorList>
            <person name="Hensen N."/>
            <person name="Bonometti L."/>
            <person name="Westerberg I."/>
            <person name="Brannstrom I.O."/>
            <person name="Guillou S."/>
            <person name="Cros-Aarteil S."/>
            <person name="Calhoun S."/>
            <person name="Haridas S."/>
            <person name="Kuo A."/>
            <person name="Mondo S."/>
            <person name="Pangilinan J."/>
            <person name="Riley R."/>
            <person name="LaButti K."/>
            <person name="Andreopoulos B."/>
            <person name="Lipzen A."/>
            <person name="Chen C."/>
            <person name="Yan M."/>
            <person name="Daum C."/>
            <person name="Ng V."/>
            <person name="Clum A."/>
            <person name="Steindorff A."/>
            <person name="Ohm R.A."/>
            <person name="Martin F."/>
            <person name="Silar P."/>
            <person name="Natvig D.O."/>
            <person name="Lalanne C."/>
            <person name="Gautier V."/>
            <person name="Ament-Velasquez S.L."/>
            <person name="Kruys A."/>
            <person name="Hutchinson M.I."/>
            <person name="Powell A.J."/>
            <person name="Barry K."/>
            <person name="Miller A.N."/>
            <person name="Grigoriev I.V."/>
            <person name="Debuchy R."/>
            <person name="Gladieux P."/>
            <person name="Hiltunen Thoren M."/>
            <person name="Johannesson H."/>
        </authorList>
    </citation>
    <scope>NUCLEOTIDE SEQUENCE</scope>
    <source>
        <strain evidence="1">CBS 731.68</strain>
    </source>
</reference>
<feature type="non-terminal residue" evidence="1">
    <location>
        <position position="1"/>
    </location>
</feature>
<dbReference type="RefSeq" id="XP_062644377.1">
    <property type="nucleotide sequence ID" value="XM_062787791.1"/>
</dbReference>
<accession>A0AAN6Z075</accession>
<proteinExistence type="predicted"/>
<dbReference type="GeneID" id="87824561"/>
<evidence type="ECO:0000313" key="1">
    <source>
        <dbReference type="EMBL" id="KAK4120606.1"/>
    </source>
</evidence>
<feature type="non-terminal residue" evidence="1">
    <location>
        <position position="56"/>
    </location>
</feature>
<dbReference type="Proteomes" id="UP001302602">
    <property type="component" value="Unassembled WGS sequence"/>
</dbReference>
<dbReference type="AlphaFoldDB" id="A0AAN6Z075"/>